<gene>
    <name evidence="14" type="primary">nifB_3</name>
    <name evidence="14" type="ORF">CLCHR_41150</name>
</gene>
<evidence type="ECO:0000256" key="7">
    <source>
        <dbReference type="ARBA" id="ARBA00023004"/>
    </source>
</evidence>
<comment type="similarity">
    <text evidence="12">Belongs to the NifD/NifK/NifE/NifN family.</text>
</comment>
<evidence type="ECO:0000256" key="8">
    <source>
        <dbReference type="ARBA" id="ARBA00023014"/>
    </source>
</evidence>
<keyword evidence="7" id="KW-0408">Iron</keyword>
<dbReference type="RefSeq" id="WP_079441753.1">
    <property type="nucleotide sequence ID" value="NZ_MZGT01000078.1"/>
</dbReference>
<dbReference type="InterPro" id="IPR050152">
    <property type="entry name" value="ChlB/BchB/BchZ"/>
</dbReference>
<dbReference type="GO" id="GO:0032324">
    <property type="term" value="P:molybdopterin cofactor biosynthetic process"/>
    <property type="evidence" value="ECO:0007669"/>
    <property type="project" value="UniProtKB-ARBA"/>
</dbReference>
<dbReference type="SMART" id="SM00729">
    <property type="entry name" value="Elp3"/>
    <property type="match status" value="1"/>
</dbReference>
<name>A0A1V4IES6_9CLOT</name>
<evidence type="ECO:0000256" key="6">
    <source>
        <dbReference type="ARBA" id="ARBA00022723"/>
    </source>
</evidence>
<sequence length="907" mass="101801">MKTAKESYVNLTVNPCKMCMPMGVCNALYGIKNCMTILHGSQGCSTYIRRHMATHYNEPVDIASSSLTEEGTVYGGENNLIKGLENLIKLYNPEVIGIATTCLAETIGEDVARLSKIFYEKHPESTVKLIPIKSPGYGGTQYGGYFTALRSVVENIEMDVTKNDKVNIITGPISSADTRELKEILEAFNIDYILLPDLSENLDGGHSKKYNRLPCSGTSIEDVKYMGGAKATVELTTFVKEEYSIGSYLKETYGVNNYRINIPRGLRDTDKFLRVLSEISGNKVPEKYKKQRGRYLDAMIDSHKYNAEARIAIFGEPDFVYSTARMAIENGVVPMIIATGDVCKGLEPSLRKEVDELSEQLFTEKCAIIDGADFKTIEKLVLDMNVNVMLGSSDGRRIEEKHKIPLVRASFPIHDRIGGQRILSIGYEGSLNLGDQITNVMLAKTEMTFRENIYNEFYDEEKIEETAVKDEEILRNEDTVIKEEKNMELKVISKEEVEEKTKTHPCFSCDSAHKYARMHLPIAPKCNISCNYCLRKFDCVNESRPGVTTEVLSPEEAFAKYKYVKSQMDNLKVVGIAGPGDALANFDNVRKTLELIREHDPEVTFCLSTNGLMLPFYAQELINLGVSHVTITMNAIDPKITANVYKYVDYLGVTYTGEEGAQILLNNQLSGLKYLADRGIMVKVNIVMLKGINDHHIEDITKKVKELGAGITNIMQMIPVKGSVFENMPLTTNKEIMDLRKKCEINIKQMYHCKQCRADAIGLLGDDQSQKFSKLTINTDKSEEKSLKFAVASKSGIGVDMHFGHASEFYIYEYKDGDVRYLEKRDVDKYCNGKEVCEEEEDKFAKLSKVVSDCNGVLCLRIGDEPKKKFKNMGIDVFMTCETIETAVEKAAEAILKGTEVKEILRA</sequence>
<dbReference type="SFLD" id="SFLDS00029">
    <property type="entry name" value="Radical_SAM"/>
    <property type="match status" value="1"/>
</dbReference>
<feature type="domain" description="Radical SAM core" evidence="13">
    <location>
        <begin position="512"/>
        <end position="754"/>
    </location>
</feature>
<evidence type="ECO:0000256" key="12">
    <source>
        <dbReference type="RuleBase" id="RU004021"/>
    </source>
</evidence>
<dbReference type="EMBL" id="MZGT01000078">
    <property type="protein sequence ID" value="OPJ58037.1"/>
    <property type="molecule type" value="Genomic_DNA"/>
</dbReference>
<evidence type="ECO:0000256" key="5">
    <source>
        <dbReference type="ARBA" id="ARBA00022691"/>
    </source>
</evidence>
<evidence type="ECO:0000313" key="15">
    <source>
        <dbReference type="Proteomes" id="UP000191056"/>
    </source>
</evidence>
<dbReference type="UniPathway" id="UPA00782"/>
<dbReference type="SUPFAM" id="SSF53807">
    <property type="entry name" value="Helical backbone' metal receptor"/>
    <property type="match status" value="1"/>
</dbReference>
<dbReference type="Gene3D" id="3.30.420.130">
    <property type="entry name" value="Dinitrogenase iron-molybdenum cofactor biosynthesis domain"/>
    <property type="match status" value="1"/>
</dbReference>
<dbReference type="SUPFAM" id="SSF102114">
    <property type="entry name" value="Radical SAM enzymes"/>
    <property type="match status" value="1"/>
</dbReference>
<dbReference type="SFLD" id="SFLDG01067">
    <property type="entry name" value="SPASM/twitch_domain_containing"/>
    <property type="match status" value="1"/>
</dbReference>
<proteinExistence type="inferred from homology"/>
<keyword evidence="6" id="KW-0479">Metal-binding</keyword>
<evidence type="ECO:0000256" key="2">
    <source>
        <dbReference type="ARBA" id="ARBA00003522"/>
    </source>
</evidence>
<dbReference type="Pfam" id="PF04055">
    <property type="entry name" value="Radical_SAM"/>
    <property type="match status" value="1"/>
</dbReference>
<evidence type="ECO:0000256" key="4">
    <source>
        <dbReference type="ARBA" id="ARBA00022485"/>
    </source>
</evidence>
<evidence type="ECO:0000256" key="11">
    <source>
        <dbReference type="ARBA" id="ARBA00032102"/>
    </source>
</evidence>
<dbReference type="NCBIfam" id="TIGR01290">
    <property type="entry name" value="nifB"/>
    <property type="match status" value="1"/>
</dbReference>
<evidence type="ECO:0000313" key="14">
    <source>
        <dbReference type="EMBL" id="OPJ58037.1"/>
    </source>
</evidence>
<dbReference type="InterPro" id="IPR013785">
    <property type="entry name" value="Aldolase_TIM"/>
</dbReference>
<dbReference type="CDD" id="cd01335">
    <property type="entry name" value="Radical_SAM"/>
    <property type="match status" value="1"/>
</dbReference>
<dbReference type="Gene3D" id="3.40.50.1980">
    <property type="entry name" value="Nitrogenase molybdenum iron protein domain"/>
    <property type="match status" value="3"/>
</dbReference>
<evidence type="ECO:0000256" key="10">
    <source>
        <dbReference type="ARBA" id="ARBA00030926"/>
    </source>
</evidence>
<dbReference type="Gene3D" id="1.20.89.10">
    <property type="entry name" value="Nitrogenase Molybdenum-iron Protein, subunit B, domain 4"/>
    <property type="match status" value="1"/>
</dbReference>
<dbReference type="InterPro" id="IPR006638">
    <property type="entry name" value="Elp3/MiaA/NifB-like_rSAM"/>
</dbReference>
<dbReference type="PROSITE" id="PS51918">
    <property type="entry name" value="RADICAL_SAM"/>
    <property type="match status" value="1"/>
</dbReference>
<reference evidence="14 15" key="1">
    <citation type="submission" date="2017-03" db="EMBL/GenBank/DDBJ databases">
        <title>Genome sequence of Clostridium chromiireducens DSM 23318.</title>
        <authorList>
            <person name="Poehlein A."/>
            <person name="Daniel R."/>
        </authorList>
    </citation>
    <scope>NUCLEOTIDE SEQUENCE [LARGE SCALE GENOMIC DNA]</scope>
    <source>
        <strain evidence="14 15">DSM 23318</strain>
    </source>
</reference>
<dbReference type="InterPro" id="IPR000510">
    <property type="entry name" value="Nase/OxRdtase_comp1"/>
</dbReference>
<dbReference type="Pfam" id="PF00148">
    <property type="entry name" value="Oxidored_nitro"/>
    <property type="match status" value="1"/>
</dbReference>
<evidence type="ECO:0000256" key="3">
    <source>
        <dbReference type="ARBA" id="ARBA00021702"/>
    </source>
</evidence>
<dbReference type="AlphaFoldDB" id="A0A1V4IES6"/>
<dbReference type="PROSITE" id="PS00699">
    <property type="entry name" value="NITROGENASE_1_1"/>
    <property type="match status" value="1"/>
</dbReference>
<dbReference type="InterPro" id="IPR003731">
    <property type="entry name" value="Di-Nase_FeMo-co_biosynth"/>
</dbReference>
<dbReference type="SUPFAM" id="SSF53146">
    <property type="entry name" value="Nitrogenase accessory factor-like"/>
    <property type="match status" value="1"/>
</dbReference>
<dbReference type="PANTHER" id="PTHR33712:SF7">
    <property type="entry name" value="LIGHT-INDEPENDENT PROTOCHLOROPHYLLIDE REDUCTASE SUBUNIT B"/>
    <property type="match status" value="1"/>
</dbReference>
<evidence type="ECO:0000256" key="1">
    <source>
        <dbReference type="ARBA" id="ARBA00001966"/>
    </source>
</evidence>
<dbReference type="CDD" id="cd00852">
    <property type="entry name" value="NifB"/>
    <property type="match status" value="1"/>
</dbReference>
<dbReference type="PROSITE" id="PS01305">
    <property type="entry name" value="MOAA_NIFB_PQQE"/>
    <property type="match status" value="1"/>
</dbReference>
<dbReference type="InterPro" id="IPR007197">
    <property type="entry name" value="rSAM"/>
</dbReference>
<dbReference type="Gene3D" id="3.20.20.70">
    <property type="entry name" value="Aldolase class I"/>
    <property type="match status" value="1"/>
</dbReference>
<comment type="function">
    <text evidence="2">Involved in the biosynthesis of the iron-molybdenum cofactor (FeMo-co or M-cluster) found in the dinitrogenase enzyme of the nitrogenase complex in nitrogen-fixing microorganisms. NifB catalyzes the crucial step of radical SAM-dependent carbide insertion that occurs concomitant with the insertion of a 9th sulfur and the rearrangement/coupling of two [4Fe-4S] clusters into a [8Fe-9S-C] cluster, the precursor to the M-cluster.</text>
</comment>
<dbReference type="SFLD" id="SFLDG01068">
    <property type="entry name" value="FeMo_cofactor_biosynthesis_pro"/>
    <property type="match status" value="1"/>
</dbReference>
<dbReference type="InterPro" id="IPR005980">
    <property type="entry name" value="Nase_CF_NifB"/>
</dbReference>
<dbReference type="GO" id="GO:0046872">
    <property type="term" value="F:metal ion binding"/>
    <property type="evidence" value="ECO:0007669"/>
    <property type="project" value="UniProtKB-KW"/>
</dbReference>
<dbReference type="InterPro" id="IPR058240">
    <property type="entry name" value="rSAM_sf"/>
</dbReference>
<dbReference type="InterPro" id="IPR036105">
    <property type="entry name" value="DiNase_FeMo-co_biosyn_sf"/>
</dbReference>
<dbReference type="Proteomes" id="UP000191056">
    <property type="component" value="Unassembled WGS sequence"/>
</dbReference>
<dbReference type="InterPro" id="IPR000385">
    <property type="entry name" value="MoaA_NifB_PqqE_Fe-S-bd_CS"/>
</dbReference>
<keyword evidence="9 12" id="KW-0535">Nitrogen fixation</keyword>
<organism evidence="14 15">
    <name type="scientific">Clostridium chromiireducens</name>
    <dbReference type="NCBI Taxonomy" id="225345"/>
    <lineage>
        <taxon>Bacteria</taxon>
        <taxon>Bacillati</taxon>
        <taxon>Bacillota</taxon>
        <taxon>Clostridia</taxon>
        <taxon>Eubacteriales</taxon>
        <taxon>Clostridiaceae</taxon>
        <taxon>Clostridium</taxon>
    </lineage>
</organism>
<evidence type="ECO:0000259" key="13">
    <source>
        <dbReference type="PROSITE" id="PS51918"/>
    </source>
</evidence>
<dbReference type="GO" id="GO:0016163">
    <property type="term" value="F:nitrogenase activity"/>
    <property type="evidence" value="ECO:0007669"/>
    <property type="project" value="InterPro"/>
</dbReference>
<comment type="caution">
    <text evidence="14">The sequence shown here is derived from an EMBL/GenBank/DDBJ whole genome shotgun (WGS) entry which is preliminary data.</text>
</comment>
<dbReference type="GO" id="GO:0051539">
    <property type="term" value="F:4 iron, 4 sulfur cluster binding"/>
    <property type="evidence" value="ECO:0007669"/>
    <property type="project" value="UniProtKB-KW"/>
</dbReference>
<dbReference type="InterPro" id="IPR000318">
    <property type="entry name" value="Nase_comp1_CS"/>
</dbReference>
<dbReference type="OrthoDB" id="9800746at2"/>
<accession>A0A1V4IES6</accession>
<keyword evidence="4" id="KW-0004">4Fe-4S</keyword>
<keyword evidence="5" id="KW-0949">S-adenosyl-L-methionine</keyword>
<dbReference type="PANTHER" id="PTHR33712">
    <property type="entry name" value="LIGHT-INDEPENDENT PROTOCHLOROPHYLLIDE REDUCTASE SUBUNIT B"/>
    <property type="match status" value="1"/>
</dbReference>
<dbReference type="Pfam" id="PF02579">
    <property type="entry name" value="Nitro_FeMo-Co"/>
    <property type="match status" value="1"/>
</dbReference>
<protein>
    <recommendedName>
        <fullName evidence="3">FeMo cofactor biosynthesis protein NifB</fullName>
    </recommendedName>
    <alternativeName>
        <fullName evidence="11">Nitrogenase cofactor maturase NifB</fullName>
    </alternativeName>
    <alternativeName>
        <fullName evidence="10">Radical SAM assemblase NifB</fullName>
    </alternativeName>
</protein>
<keyword evidence="8" id="KW-0411">Iron-sulfur</keyword>
<evidence type="ECO:0000256" key="9">
    <source>
        <dbReference type="ARBA" id="ARBA00023231"/>
    </source>
</evidence>
<dbReference type="STRING" id="225345.CLCHR_41150"/>
<dbReference type="SFLD" id="SFLDF00281">
    <property type="entry name" value="FeMo_cofactor_biosynthesis_pro"/>
    <property type="match status" value="1"/>
</dbReference>
<keyword evidence="15" id="KW-1185">Reference proteome</keyword>
<dbReference type="InterPro" id="IPR034165">
    <property type="entry name" value="NifB_C"/>
</dbReference>
<comment type="cofactor">
    <cofactor evidence="1">
        <name>[4Fe-4S] cluster</name>
        <dbReference type="ChEBI" id="CHEBI:49883"/>
    </cofactor>
</comment>